<dbReference type="OrthoDB" id="7874868at2"/>
<keyword evidence="2" id="KW-1185">Reference proteome</keyword>
<proteinExistence type="predicted"/>
<evidence type="ECO:0000313" key="1">
    <source>
        <dbReference type="EMBL" id="SEJ92398.1"/>
    </source>
</evidence>
<accession>A0A1H7CRV4</accession>
<dbReference type="STRING" id="1227549.SAMN05444007_108289"/>
<dbReference type="AlphaFoldDB" id="A0A1H7CRV4"/>
<sequence>MRCALQVVRERRLSLYPDELGMENDICDVTLWIIEKYKPSRVHVWVDRHYTNVGRDIAGVTVMTSPRHPAPLTEVAYEAFRALGYGINDTGADIYGHQFCDGHHSRHDALRAYGRIEAALQRWRSK</sequence>
<dbReference type="RefSeq" id="WP_092368785.1">
    <property type="nucleotide sequence ID" value="NZ_BMGV01000008.1"/>
</dbReference>
<evidence type="ECO:0000313" key="2">
    <source>
        <dbReference type="Proteomes" id="UP000199379"/>
    </source>
</evidence>
<protein>
    <submittedName>
        <fullName evidence="1">Uncharacterized protein</fullName>
    </submittedName>
</protein>
<reference evidence="1 2" key="1">
    <citation type="submission" date="2016-10" db="EMBL/GenBank/DDBJ databases">
        <authorList>
            <person name="de Groot N.N."/>
        </authorList>
    </citation>
    <scope>NUCLEOTIDE SEQUENCE [LARGE SCALE GENOMIC DNA]</scope>
    <source>
        <strain evidence="1 2">DSM 29340</strain>
    </source>
</reference>
<organism evidence="1 2">
    <name type="scientific">Cribrihabitans marinus</name>
    <dbReference type="NCBI Taxonomy" id="1227549"/>
    <lineage>
        <taxon>Bacteria</taxon>
        <taxon>Pseudomonadati</taxon>
        <taxon>Pseudomonadota</taxon>
        <taxon>Alphaproteobacteria</taxon>
        <taxon>Rhodobacterales</taxon>
        <taxon>Paracoccaceae</taxon>
        <taxon>Cribrihabitans</taxon>
    </lineage>
</organism>
<gene>
    <name evidence="1" type="ORF">SAMN05444007_108289</name>
</gene>
<dbReference type="Proteomes" id="UP000199379">
    <property type="component" value="Unassembled WGS sequence"/>
</dbReference>
<name>A0A1H7CRV4_9RHOB</name>
<dbReference type="EMBL" id="FNYD01000008">
    <property type="protein sequence ID" value="SEJ92398.1"/>
    <property type="molecule type" value="Genomic_DNA"/>
</dbReference>